<dbReference type="PANTHER" id="PTHR35149">
    <property type="entry name" value="SLL5132 PROTEIN"/>
    <property type="match status" value="1"/>
</dbReference>
<gene>
    <name evidence="3" type="ORF">D0502_05525</name>
</gene>
<feature type="domain" description="GmrSD restriction endonucleases N-terminal" evidence="1">
    <location>
        <begin position="13"/>
        <end position="235"/>
    </location>
</feature>
<evidence type="ECO:0000313" key="3">
    <source>
        <dbReference type="EMBL" id="MCX7578846.1"/>
    </source>
</evidence>
<accession>A0A9X3IQ76</accession>
<feature type="domain" description="GmrSD restriction endonucleases C-terminal" evidence="2">
    <location>
        <begin position="425"/>
        <end position="541"/>
    </location>
</feature>
<dbReference type="PANTHER" id="PTHR35149:SF2">
    <property type="entry name" value="DUF262 DOMAIN-CONTAINING PROTEIN"/>
    <property type="match status" value="1"/>
</dbReference>
<dbReference type="Pfam" id="PF03235">
    <property type="entry name" value="GmrSD_N"/>
    <property type="match status" value="1"/>
</dbReference>
<organism evidence="3 4">
    <name type="scientific">Leuconostoc falkenbergense</name>
    <dbReference type="NCBI Taxonomy" id="2766470"/>
    <lineage>
        <taxon>Bacteria</taxon>
        <taxon>Bacillati</taxon>
        <taxon>Bacillota</taxon>
        <taxon>Bacilli</taxon>
        <taxon>Lactobacillales</taxon>
        <taxon>Lactobacillaceae</taxon>
        <taxon>Leuconostoc</taxon>
    </lineage>
</organism>
<proteinExistence type="predicted"/>
<evidence type="ECO:0000259" key="1">
    <source>
        <dbReference type="Pfam" id="PF03235"/>
    </source>
</evidence>
<sequence length="602" mass="70382">MTTTINVDKRSVKQLLETGKNKKFVIPEYQRPYAWTDEQIQVLFDDLSEYTHNTNEDDESTYFLGTIVSYENENHEQEIIDGQQRITTLFLLLRAIYTKLEKSGSEADFLKSQIVPTIWKQNPTTGEVDFDKILITSRVMGDEGNQEFANILISGKADEKSNSNYAKNYRLLQQLVDEYAAEQPLAFYNLISNILNRAILLPITADTQDTALTIFSTLNDRGLALSDADIFKAKIYNHLDQNGKKDFIERWQELDEEATNAGESIQKLFYYYMFYLRAKDNDRKTTTPGIRKYYAQNNFERLYANNIMENLNTILNLWIVINNRNTVDNEKWSENTEIKQILDALISYPNEFWKYPVVIYYLHYHQNATFEDEFLLFVKRLLAVLSARYIVTPTINAVKTGILNLNAEIINSPQPKFDFSRVDEKELSDKIKNAHRNTVRMILKIIAYQHQPDLLPEKCEIEHILPQKWQSSYFPTSSDSEVKELVEHIGNKIPFEKKLNIIASNGYFAKKKESYSKSKVEILLDLSKNHVDWGLDEIRERDIRVSDELVKLLNEWGLNQIDVQPKELLTFIPDETFSDYQSFIKMFKMEDSNEAREKFLNM</sequence>
<evidence type="ECO:0000313" key="4">
    <source>
        <dbReference type="Proteomes" id="UP001080333"/>
    </source>
</evidence>
<dbReference type="EMBL" id="QVOQ01000009">
    <property type="protein sequence ID" value="MCX7578846.1"/>
    <property type="molecule type" value="Genomic_DNA"/>
</dbReference>
<evidence type="ECO:0000259" key="2">
    <source>
        <dbReference type="Pfam" id="PF07510"/>
    </source>
</evidence>
<dbReference type="Pfam" id="PF07510">
    <property type="entry name" value="GmrSD_C"/>
    <property type="match status" value="1"/>
</dbReference>
<dbReference type="InterPro" id="IPR011089">
    <property type="entry name" value="GmrSD_C"/>
</dbReference>
<dbReference type="Proteomes" id="UP001080333">
    <property type="component" value="Unassembled WGS sequence"/>
</dbReference>
<name>A0A9X3IQ76_9LACO</name>
<comment type="caution">
    <text evidence="3">The sequence shown here is derived from an EMBL/GenBank/DDBJ whole genome shotgun (WGS) entry which is preliminary data.</text>
</comment>
<protein>
    <submittedName>
        <fullName evidence="3">DUF262 domain-containing protein</fullName>
    </submittedName>
</protein>
<dbReference type="RefSeq" id="WP_267287076.1">
    <property type="nucleotide sequence ID" value="NZ_QVOQ01000009.1"/>
</dbReference>
<dbReference type="InterPro" id="IPR004919">
    <property type="entry name" value="GmrSD_N"/>
</dbReference>
<reference evidence="3" key="1">
    <citation type="submission" date="2018-08" db="EMBL/GenBank/DDBJ databases">
        <title>Draft genome sequences of Leuconostoc spp. and Weissella spp. with biocontrol potential.</title>
        <authorList>
            <person name="Lo R."/>
            <person name="Ho V.T.T."/>
            <person name="Turner M.S."/>
        </authorList>
    </citation>
    <scope>NUCLEOTIDE SEQUENCE</scope>
    <source>
        <strain evidence="3">156</strain>
    </source>
</reference>
<dbReference type="AlphaFoldDB" id="A0A9X3IQ76"/>